<evidence type="ECO:0000313" key="2">
    <source>
        <dbReference type="EMBL" id="PKZ65789.1"/>
    </source>
</evidence>
<dbReference type="AlphaFoldDB" id="A0A2I1R9P4"/>
<dbReference type="InterPro" id="IPR017517">
    <property type="entry name" value="Maleyloyr_isom"/>
</dbReference>
<dbReference type="InterPro" id="IPR024344">
    <property type="entry name" value="MDMPI_metal-binding"/>
</dbReference>
<feature type="domain" description="Mycothiol-dependent maleylpyruvate isomerase metal-binding" evidence="1">
    <location>
        <begin position="14"/>
        <end position="153"/>
    </location>
</feature>
<protein>
    <recommendedName>
        <fullName evidence="1">Mycothiol-dependent maleylpyruvate isomerase metal-binding domain-containing protein</fullName>
    </recommendedName>
</protein>
<organism evidence="2 3">
    <name type="scientific">Gordonia terrae</name>
    <dbReference type="NCBI Taxonomy" id="2055"/>
    <lineage>
        <taxon>Bacteria</taxon>
        <taxon>Bacillati</taxon>
        <taxon>Actinomycetota</taxon>
        <taxon>Actinomycetes</taxon>
        <taxon>Mycobacteriales</taxon>
        <taxon>Gordoniaceae</taxon>
        <taxon>Gordonia</taxon>
    </lineage>
</organism>
<dbReference type="Proteomes" id="UP000234662">
    <property type="component" value="Unassembled WGS sequence"/>
</dbReference>
<evidence type="ECO:0000313" key="3">
    <source>
        <dbReference type="Proteomes" id="UP000234662"/>
    </source>
</evidence>
<proteinExistence type="predicted"/>
<dbReference type="Gene3D" id="1.20.120.450">
    <property type="entry name" value="dinb family like domain"/>
    <property type="match status" value="1"/>
</dbReference>
<dbReference type="SUPFAM" id="SSF109854">
    <property type="entry name" value="DinB/YfiT-like putative metalloenzymes"/>
    <property type="match status" value="1"/>
</dbReference>
<dbReference type="Pfam" id="PF11716">
    <property type="entry name" value="MDMPI_N"/>
    <property type="match status" value="1"/>
</dbReference>
<accession>A0A2I1R9P4</accession>
<reference evidence="2 3" key="1">
    <citation type="submission" date="2017-12" db="EMBL/GenBank/DDBJ databases">
        <title>Phylogenetic diversity of female urinary microbiome.</title>
        <authorList>
            <person name="Thomas-White K."/>
            <person name="Wolfe A.J."/>
        </authorList>
    </citation>
    <scope>NUCLEOTIDE SEQUENCE [LARGE SCALE GENOMIC DNA]</scope>
    <source>
        <strain evidence="2 3">UMB0777</strain>
    </source>
</reference>
<dbReference type="InterPro" id="IPR034660">
    <property type="entry name" value="DinB/YfiT-like"/>
</dbReference>
<dbReference type="NCBIfam" id="TIGR03083">
    <property type="entry name" value="maleylpyruvate isomerase family mycothiol-dependent enzyme"/>
    <property type="match status" value="1"/>
</dbReference>
<evidence type="ECO:0000259" key="1">
    <source>
        <dbReference type="Pfam" id="PF11716"/>
    </source>
</evidence>
<gene>
    <name evidence="2" type="ORF">CYJ73_09555</name>
</gene>
<dbReference type="STRING" id="2055.BCM27_23905"/>
<dbReference type="EMBL" id="PKJC01000005">
    <property type="protein sequence ID" value="PKZ65789.1"/>
    <property type="molecule type" value="Genomic_DNA"/>
</dbReference>
<name>A0A2I1R9P4_9ACTN</name>
<dbReference type="RefSeq" id="WP_101819974.1">
    <property type="nucleotide sequence ID" value="NZ_CP096585.1"/>
</dbReference>
<comment type="caution">
    <text evidence="2">The sequence shown here is derived from an EMBL/GenBank/DDBJ whole genome shotgun (WGS) entry which is preliminary data.</text>
</comment>
<sequence length="203" mass="21395">MSEGALSRAVDDFTAGARHLTELVALIDDDRWDGPGLGEWSLRSLVGHASRSLTTVVSYLAEPGSDIELDSTAAYFASIQGHGDPASVRQRGVDAGLALGDDPRAGVLERRDQAIRALAGERDRPLTTPFGGIMLSDYLPTRTFELAVHGLDISRAIGADLPLPAPVLASALSTTTAIATRIGQGERVLLTLTGRESEPPTLV</sequence>
<dbReference type="GO" id="GO:0046872">
    <property type="term" value="F:metal ion binding"/>
    <property type="evidence" value="ECO:0007669"/>
    <property type="project" value="InterPro"/>
</dbReference>